<evidence type="ECO:0000256" key="1">
    <source>
        <dbReference type="SAM" id="Phobius"/>
    </source>
</evidence>
<keyword evidence="1" id="KW-0812">Transmembrane</keyword>
<keyword evidence="3" id="KW-1185">Reference proteome</keyword>
<feature type="transmembrane region" description="Helical" evidence="1">
    <location>
        <begin position="56"/>
        <end position="74"/>
    </location>
</feature>
<feature type="transmembrane region" description="Helical" evidence="1">
    <location>
        <begin position="32"/>
        <end position="49"/>
    </location>
</feature>
<organism evidence="2 3">
    <name type="scientific">Flavobacterium orientale</name>
    <dbReference type="NCBI Taxonomy" id="1756020"/>
    <lineage>
        <taxon>Bacteria</taxon>
        <taxon>Pseudomonadati</taxon>
        <taxon>Bacteroidota</taxon>
        <taxon>Flavobacteriia</taxon>
        <taxon>Flavobacteriales</taxon>
        <taxon>Flavobacteriaceae</taxon>
        <taxon>Flavobacterium</taxon>
    </lineage>
</organism>
<dbReference type="AlphaFoldDB" id="A0A916XYY2"/>
<comment type="caution">
    <text evidence="2">The sequence shown here is derived from an EMBL/GenBank/DDBJ whole genome shotgun (WGS) entry which is preliminary data.</text>
</comment>
<accession>A0A916XYY2</accession>
<keyword evidence="1" id="KW-0472">Membrane</keyword>
<sequence length="173" mass="20244">MKNRNLILASFLLIITIISLVLGLLYQWNFEMRFYIGLILLGLTFFAYLKMKGIANYVFGFVLLLGLFDLIHFVPFSIGINFSIFKIHLIPFIFLLIFYLLNRQNINEKIRNFNEPSASEELSHKNSQIEFFKIKFQNLSETEIDQKLKEDLVPEAMEALKILKNNLTAKNTK</sequence>
<proteinExistence type="predicted"/>
<feature type="transmembrane region" description="Helical" evidence="1">
    <location>
        <begin position="7"/>
        <end position="26"/>
    </location>
</feature>
<dbReference type="Proteomes" id="UP000625735">
    <property type="component" value="Unassembled WGS sequence"/>
</dbReference>
<dbReference type="EMBL" id="BMFG01000003">
    <property type="protein sequence ID" value="GGD21966.1"/>
    <property type="molecule type" value="Genomic_DNA"/>
</dbReference>
<name>A0A916XYY2_9FLAO</name>
<reference evidence="2" key="1">
    <citation type="journal article" date="2014" name="Int. J. Syst. Evol. Microbiol.">
        <title>Complete genome sequence of Corynebacterium casei LMG S-19264T (=DSM 44701T), isolated from a smear-ripened cheese.</title>
        <authorList>
            <consortium name="US DOE Joint Genome Institute (JGI-PGF)"/>
            <person name="Walter F."/>
            <person name="Albersmeier A."/>
            <person name="Kalinowski J."/>
            <person name="Ruckert C."/>
        </authorList>
    </citation>
    <scope>NUCLEOTIDE SEQUENCE</scope>
    <source>
        <strain evidence="2">CGMCC 1.12506</strain>
    </source>
</reference>
<gene>
    <name evidence="2" type="ORF">GCM10011343_10410</name>
</gene>
<protein>
    <submittedName>
        <fullName evidence="2">Uncharacterized protein</fullName>
    </submittedName>
</protein>
<evidence type="ECO:0000313" key="2">
    <source>
        <dbReference type="EMBL" id="GGD21966.1"/>
    </source>
</evidence>
<keyword evidence="1" id="KW-1133">Transmembrane helix</keyword>
<reference evidence="2" key="2">
    <citation type="submission" date="2020-09" db="EMBL/GenBank/DDBJ databases">
        <authorList>
            <person name="Sun Q."/>
            <person name="Zhou Y."/>
        </authorList>
    </citation>
    <scope>NUCLEOTIDE SEQUENCE</scope>
    <source>
        <strain evidence="2">CGMCC 1.12506</strain>
    </source>
</reference>
<feature type="transmembrane region" description="Helical" evidence="1">
    <location>
        <begin position="80"/>
        <end position="101"/>
    </location>
</feature>
<evidence type="ECO:0000313" key="3">
    <source>
        <dbReference type="Proteomes" id="UP000625735"/>
    </source>
</evidence>